<reference evidence="1" key="1">
    <citation type="submission" date="2014-12" db="EMBL/GenBank/DDBJ databases">
        <title>Insight into the proteome of Arion vulgaris.</title>
        <authorList>
            <person name="Aradska J."/>
            <person name="Bulat T."/>
            <person name="Smidak R."/>
            <person name="Sarate P."/>
            <person name="Gangsoo J."/>
            <person name="Sialana F."/>
            <person name="Bilban M."/>
            <person name="Lubec G."/>
        </authorList>
    </citation>
    <scope>NUCLEOTIDE SEQUENCE</scope>
    <source>
        <tissue evidence="1">Skin</tissue>
    </source>
</reference>
<gene>
    <name evidence="1" type="primary">ORF70168</name>
</gene>
<feature type="non-terminal residue" evidence="1">
    <location>
        <position position="1"/>
    </location>
</feature>
<dbReference type="EMBL" id="HACG01022551">
    <property type="protein sequence ID" value="CEK69416.1"/>
    <property type="molecule type" value="Transcribed_RNA"/>
</dbReference>
<dbReference type="AlphaFoldDB" id="A0A0B6ZNJ3"/>
<accession>A0A0B6ZNJ3</accession>
<evidence type="ECO:0000313" key="1">
    <source>
        <dbReference type="EMBL" id="CEK69416.1"/>
    </source>
</evidence>
<organism evidence="1">
    <name type="scientific">Arion vulgaris</name>
    <dbReference type="NCBI Taxonomy" id="1028688"/>
    <lineage>
        <taxon>Eukaryota</taxon>
        <taxon>Metazoa</taxon>
        <taxon>Spiralia</taxon>
        <taxon>Lophotrochozoa</taxon>
        <taxon>Mollusca</taxon>
        <taxon>Gastropoda</taxon>
        <taxon>Heterobranchia</taxon>
        <taxon>Euthyneura</taxon>
        <taxon>Panpulmonata</taxon>
        <taxon>Eupulmonata</taxon>
        <taxon>Stylommatophora</taxon>
        <taxon>Helicina</taxon>
        <taxon>Arionoidea</taxon>
        <taxon>Arionidae</taxon>
        <taxon>Arion</taxon>
    </lineage>
</organism>
<sequence length="51" mass="5859">RIEKHDVVTSRLTFLSDELSTPVLKFTRSPSKCSNGLQNLKFLYEISKFAI</sequence>
<protein>
    <submittedName>
        <fullName evidence="1">Uncharacterized protein</fullName>
    </submittedName>
</protein>
<proteinExistence type="predicted"/>
<name>A0A0B6ZNJ3_9EUPU</name>